<sequence>MEFRIRNNCQASDSVTGLIATRRSPRPVSWNTAYEYEPLACLETSRVPRQTFIIAFGRCWD</sequence>
<organism evidence="1">
    <name type="scientific">Spodoptera frugiperda</name>
    <name type="common">Fall armyworm</name>
    <dbReference type="NCBI Taxonomy" id="7108"/>
    <lineage>
        <taxon>Eukaryota</taxon>
        <taxon>Metazoa</taxon>
        <taxon>Ecdysozoa</taxon>
        <taxon>Arthropoda</taxon>
        <taxon>Hexapoda</taxon>
        <taxon>Insecta</taxon>
        <taxon>Pterygota</taxon>
        <taxon>Neoptera</taxon>
        <taxon>Endopterygota</taxon>
        <taxon>Lepidoptera</taxon>
        <taxon>Glossata</taxon>
        <taxon>Ditrysia</taxon>
        <taxon>Noctuoidea</taxon>
        <taxon>Noctuidae</taxon>
        <taxon>Amphipyrinae</taxon>
        <taxon>Spodoptera</taxon>
    </lineage>
</organism>
<name>A0A2H1VL76_SPOFR</name>
<gene>
    <name evidence="1" type="ORF">SFRICE_031767</name>
</gene>
<reference evidence="1" key="1">
    <citation type="submission" date="2016-07" db="EMBL/GenBank/DDBJ databases">
        <authorList>
            <person name="Bretaudeau A."/>
        </authorList>
    </citation>
    <scope>NUCLEOTIDE SEQUENCE</scope>
    <source>
        <strain evidence="1">Rice</strain>
        <tissue evidence="1">Whole body</tissue>
    </source>
</reference>
<dbReference type="EMBL" id="ODYU01003158">
    <property type="protein sequence ID" value="SOQ41556.1"/>
    <property type="molecule type" value="Genomic_DNA"/>
</dbReference>
<dbReference type="AlphaFoldDB" id="A0A2H1VL76"/>
<accession>A0A2H1VL76</accession>
<protein>
    <submittedName>
        <fullName evidence="1">SFRICE_031767</fullName>
    </submittedName>
</protein>
<proteinExistence type="predicted"/>
<evidence type="ECO:0000313" key="1">
    <source>
        <dbReference type="EMBL" id="SOQ41556.1"/>
    </source>
</evidence>